<evidence type="ECO:0000313" key="2">
    <source>
        <dbReference type="EMBL" id="TDS15179.1"/>
    </source>
</evidence>
<dbReference type="Pfam" id="PF14059">
    <property type="entry name" value="DUF4251"/>
    <property type="match status" value="1"/>
</dbReference>
<proteinExistence type="predicted"/>
<name>A0A4R7D2H4_9FLAO</name>
<evidence type="ECO:0000256" key="1">
    <source>
        <dbReference type="SAM" id="SignalP"/>
    </source>
</evidence>
<feature type="chain" id="PRO_5020698723" evidence="1">
    <location>
        <begin position="24"/>
        <end position="180"/>
    </location>
</feature>
<dbReference type="AlphaFoldDB" id="A0A4R7D2H4"/>
<dbReference type="PROSITE" id="PS51257">
    <property type="entry name" value="PROKAR_LIPOPROTEIN"/>
    <property type="match status" value="1"/>
</dbReference>
<protein>
    <submittedName>
        <fullName evidence="2">Uncharacterized protein DUF4251</fullName>
    </submittedName>
</protein>
<keyword evidence="1" id="KW-0732">Signal</keyword>
<dbReference type="Proteomes" id="UP000295274">
    <property type="component" value="Unassembled WGS sequence"/>
</dbReference>
<dbReference type="Gene3D" id="2.40.128.410">
    <property type="match status" value="1"/>
</dbReference>
<dbReference type="OrthoDB" id="1448121at2"/>
<keyword evidence="3" id="KW-1185">Reference proteome</keyword>
<dbReference type="EMBL" id="SNZW01000014">
    <property type="protein sequence ID" value="TDS15179.1"/>
    <property type="molecule type" value="Genomic_DNA"/>
</dbReference>
<feature type="signal peptide" evidence="1">
    <location>
        <begin position="1"/>
        <end position="23"/>
    </location>
</feature>
<accession>A0A4R7D2H4</accession>
<organism evidence="2 3">
    <name type="scientific">Maribacter caenipelagi</name>
    <dbReference type="NCBI Taxonomy" id="1447781"/>
    <lineage>
        <taxon>Bacteria</taxon>
        <taxon>Pseudomonadati</taxon>
        <taxon>Bacteroidota</taxon>
        <taxon>Flavobacteriia</taxon>
        <taxon>Flavobacteriales</taxon>
        <taxon>Flavobacteriaceae</taxon>
        <taxon>Maribacter</taxon>
    </lineage>
</organism>
<dbReference type="InterPro" id="IPR025347">
    <property type="entry name" value="DUF4251"/>
</dbReference>
<sequence length="180" mass="19410">MRTSLIIIFAFSVLLGCSSSKTAISDSHAIHGLVASKQIEFTATSANPTVTQSLNSIANSGLLPPGSNISRIDLTGNNNYLKIFGDSVSANLPYYGERQFGGGYGSATGIEFNGLPDNYTQEFNSNKQKYTISFQISDTSDQYTVYMDIFPNRSSNVSVNMANRNAIQFSGTISSLTIDN</sequence>
<reference evidence="2 3" key="1">
    <citation type="submission" date="2019-03" db="EMBL/GenBank/DDBJ databases">
        <title>Genomic Encyclopedia of Type Strains, Phase III (KMG-III): the genomes of soil and plant-associated and newly described type strains.</title>
        <authorList>
            <person name="Whitman W."/>
        </authorList>
    </citation>
    <scope>NUCLEOTIDE SEQUENCE [LARGE SCALE GENOMIC DNA]</scope>
    <source>
        <strain evidence="2 3">CECT 8455</strain>
    </source>
</reference>
<gene>
    <name evidence="2" type="ORF">DFQ03_1819</name>
</gene>
<comment type="caution">
    <text evidence="2">The sequence shown here is derived from an EMBL/GenBank/DDBJ whole genome shotgun (WGS) entry which is preliminary data.</text>
</comment>
<dbReference type="RefSeq" id="WP_133672804.1">
    <property type="nucleotide sequence ID" value="NZ_SNZW01000014.1"/>
</dbReference>
<evidence type="ECO:0000313" key="3">
    <source>
        <dbReference type="Proteomes" id="UP000295274"/>
    </source>
</evidence>